<comment type="caution">
    <text evidence="1">The sequence shown here is derived from an EMBL/GenBank/DDBJ whole genome shotgun (WGS) entry which is preliminary data.</text>
</comment>
<protein>
    <submittedName>
        <fullName evidence="1">Uncharacterized protein</fullName>
    </submittedName>
</protein>
<dbReference type="EMBL" id="PGGS01000086">
    <property type="protein sequence ID" value="PNH09545.1"/>
    <property type="molecule type" value="Genomic_DNA"/>
</dbReference>
<gene>
    <name evidence="1" type="ORF">TSOC_003801</name>
</gene>
<sequence>MHTPANSSGGGAGGLPLLWCGLAGQKGVPLRLADLLCAEHGHGYKSGKNLRKAGPQRLPFTSGFLKILSILGQAAWPFRRVTAAERAVAS</sequence>
<keyword evidence="2" id="KW-1185">Reference proteome</keyword>
<reference evidence="1 2" key="1">
    <citation type="journal article" date="2017" name="Mol. Biol. Evol.">
        <title>The 4-celled Tetrabaena socialis nuclear genome reveals the essential components for genetic control of cell number at the origin of multicellularity in the volvocine lineage.</title>
        <authorList>
            <person name="Featherston J."/>
            <person name="Arakaki Y."/>
            <person name="Hanschen E.R."/>
            <person name="Ferris P.J."/>
            <person name="Michod R.E."/>
            <person name="Olson B.J.S.C."/>
            <person name="Nozaki H."/>
            <person name="Durand P.M."/>
        </authorList>
    </citation>
    <scope>NUCLEOTIDE SEQUENCE [LARGE SCALE GENOMIC DNA]</scope>
    <source>
        <strain evidence="1 2">NIES-571</strain>
    </source>
</reference>
<dbReference type="Proteomes" id="UP000236333">
    <property type="component" value="Unassembled WGS sequence"/>
</dbReference>
<evidence type="ECO:0000313" key="2">
    <source>
        <dbReference type="Proteomes" id="UP000236333"/>
    </source>
</evidence>
<proteinExistence type="predicted"/>
<name>A0A2J8AAK5_9CHLO</name>
<dbReference type="AlphaFoldDB" id="A0A2J8AAK5"/>
<accession>A0A2J8AAK5</accession>
<evidence type="ECO:0000313" key="1">
    <source>
        <dbReference type="EMBL" id="PNH09545.1"/>
    </source>
</evidence>
<organism evidence="1 2">
    <name type="scientific">Tetrabaena socialis</name>
    <dbReference type="NCBI Taxonomy" id="47790"/>
    <lineage>
        <taxon>Eukaryota</taxon>
        <taxon>Viridiplantae</taxon>
        <taxon>Chlorophyta</taxon>
        <taxon>core chlorophytes</taxon>
        <taxon>Chlorophyceae</taxon>
        <taxon>CS clade</taxon>
        <taxon>Chlamydomonadales</taxon>
        <taxon>Tetrabaenaceae</taxon>
        <taxon>Tetrabaena</taxon>
    </lineage>
</organism>